<dbReference type="CDD" id="cd10283">
    <property type="entry name" value="MnuA_DNase1-like"/>
    <property type="match status" value="1"/>
</dbReference>
<dbReference type="CDD" id="cd04486">
    <property type="entry name" value="YhcR_OBF_like"/>
    <property type="match status" value="1"/>
</dbReference>
<dbReference type="AlphaFoldDB" id="A0A2A4AJ81"/>
<feature type="region of interest" description="Disordered" evidence="1">
    <location>
        <begin position="191"/>
        <end position="253"/>
    </location>
</feature>
<dbReference type="PROSITE" id="PS51841">
    <property type="entry name" value="LTD"/>
    <property type="match status" value="1"/>
</dbReference>
<accession>A0A2A4AJ81</accession>
<keyword evidence="2" id="KW-1133">Transmembrane helix</keyword>
<dbReference type="InterPro" id="IPR047971">
    <property type="entry name" value="ExeM-like"/>
</dbReference>
<dbReference type="InterPro" id="IPR001322">
    <property type="entry name" value="Lamin_tail_dom"/>
</dbReference>
<feature type="compositionally biased region" description="Low complexity" evidence="1">
    <location>
        <begin position="877"/>
        <end position="894"/>
    </location>
</feature>
<dbReference type="Pfam" id="PF03372">
    <property type="entry name" value="Exo_endo_phos"/>
    <property type="match status" value="1"/>
</dbReference>
<dbReference type="InterPro" id="IPR036415">
    <property type="entry name" value="Lamin_tail_dom_sf"/>
</dbReference>
<dbReference type="EMBL" id="NWBP01000024">
    <property type="protein sequence ID" value="PCC82542.1"/>
    <property type="molecule type" value="Genomic_DNA"/>
</dbReference>
<feature type="compositionally biased region" description="Low complexity" evidence="1">
    <location>
        <begin position="236"/>
        <end position="251"/>
    </location>
</feature>
<dbReference type="Gene3D" id="3.60.10.10">
    <property type="entry name" value="Endonuclease/exonuclease/phosphatase"/>
    <property type="match status" value="1"/>
</dbReference>
<keyword evidence="2" id="KW-0472">Membrane</keyword>
<feature type="region of interest" description="Disordered" evidence="1">
    <location>
        <begin position="144"/>
        <end position="165"/>
    </location>
</feature>
<feature type="domain" description="LTD" evidence="3">
    <location>
        <begin position="62"/>
        <end position="189"/>
    </location>
</feature>
<dbReference type="Pfam" id="PF00932">
    <property type="entry name" value="LTD"/>
    <property type="match status" value="1"/>
</dbReference>
<keyword evidence="2" id="KW-0812">Transmembrane</keyword>
<protein>
    <submittedName>
        <fullName evidence="4">Nuclease</fullName>
    </submittedName>
</protein>
<evidence type="ECO:0000256" key="1">
    <source>
        <dbReference type="SAM" id="MobiDB-lite"/>
    </source>
</evidence>
<dbReference type="InterPro" id="IPR036691">
    <property type="entry name" value="Endo/exonu/phosph_ase_sf"/>
</dbReference>
<evidence type="ECO:0000313" key="4">
    <source>
        <dbReference type="EMBL" id="PCC82542.1"/>
    </source>
</evidence>
<dbReference type="GO" id="GO:0003824">
    <property type="term" value="F:catalytic activity"/>
    <property type="evidence" value="ECO:0007669"/>
    <property type="project" value="InterPro"/>
</dbReference>
<dbReference type="NCBIfam" id="NF033681">
    <property type="entry name" value="ExeM_NucH_DNase"/>
    <property type="match status" value="1"/>
</dbReference>
<dbReference type="PANTHER" id="PTHR42834">
    <property type="entry name" value="ENDONUCLEASE/EXONUCLEASE/PHOSPHATASE FAMILY PROTEIN (AFU_ORTHOLOGUE AFUA_3G09210)"/>
    <property type="match status" value="1"/>
</dbReference>
<dbReference type="PANTHER" id="PTHR42834:SF1">
    <property type="entry name" value="ENDONUCLEASE_EXONUCLEASE_PHOSPHATASE FAMILY PROTEIN (AFU_ORTHOLOGUE AFUA_3G09210)"/>
    <property type="match status" value="1"/>
</dbReference>
<feature type="region of interest" description="Disordered" evidence="1">
    <location>
        <begin position="861"/>
        <end position="894"/>
    </location>
</feature>
<organism evidence="4 5">
    <name type="scientific">Corynebacterium accolens</name>
    <dbReference type="NCBI Taxonomy" id="38284"/>
    <lineage>
        <taxon>Bacteria</taxon>
        <taxon>Bacillati</taxon>
        <taxon>Actinomycetota</taxon>
        <taxon>Actinomycetes</taxon>
        <taxon>Mycobacteriales</taxon>
        <taxon>Corynebacteriaceae</taxon>
        <taxon>Corynebacterium</taxon>
    </lineage>
</organism>
<evidence type="ECO:0000256" key="2">
    <source>
        <dbReference type="SAM" id="Phobius"/>
    </source>
</evidence>
<reference evidence="4 5" key="1">
    <citation type="submission" date="2017-09" db="EMBL/GenBank/DDBJ databases">
        <title>Draft Genome Sequence of Corynebacterium accolens AH4003.</title>
        <authorList>
            <person name="Chen Y."/>
            <person name="Oosthuysen W.F."/>
            <person name="Kelley S."/>
            <person name="Horswill A."/>
        </authorList>
    </citation>
    <scope>NUCLEOTIDE SEQUENCE [LARGE SCALE GENOMIC DNA]</scope>
    <source>
        <strain evidence="4 5">AH4003</strain>
    </source>
</reference>
<evidence type="ECO:0000259" key="3">
    <source>
        <dbReference type="PROSITE" id="PS51841"/>
    </source>
</evidence>
<proteinExistence type="predicted"/>
<sequence length="940" mass="99628">MNRKTNLLGMHVNPQDIWGMNAWQARRGALETNGHISPIARFLMRSRSLHALSLTALISTFSTLTVPAHAAPAGDAVVLSEVYGGGGNSGATFTHDFIELFNPTEAAVSLDGWSVEYFSAGGNSGGKAALSGAIPAGKHYLIQAGQGNGGSTPLPTPDAESSLNLSGSKGSVKLYDASGNEVDLAGYGSAQLAEGTPAPSTSNAESVSRDETGTDTDDNAADFHVGTPTPTPSGNEPTTPAEPEEPTQPADPGRELSIEEIQGTGAQSPVKDQNVTTKGVVTGVWSEGGINGFTIQTGGTGNEAPAASPALFIYMGNKEASAYPQLGDSVQVSGKVSEFFDATQLTANAVEKLDAPLPEVTALELKALPEGDVAREAYEHMLVLPGTHTVTNNYALNQYGEVGLAPGTEALRQPSDLYDPSTDPDSDLQKLAASNAAKLVTLDDGRTKNYLESDQSTPLPYIAQDNAQTIKSLRTTDQVTFQHPVIVSYSHEQWRYQPTAPVTGNTAGSDLPITWEDSREKELHALDVEGEYTIGAFNVLNYFTSLGEEYGGSSYDDMNGNPVTVKRGTTRGAYTAEAFENQQRKIVAAVNGLDADVIALSEIEDGYGVTGDKSKRDQALAHLTDELNAAAGSEKWAYVTSPEKLPDTVDVIRTAFIYKKDRVKPVGESRIFVDDRFTGTAREPLAQEFAPVDAADDETFVAVANHFKSKGSVVKGDADTGDGQGNNPNVRKAQAEAVLEHLAKQPDWQDKATFVMGDLNTYTHGDAIDVFRDSGYTVPAEDYHADASYQFSGLLGSLDHVLANEVVSGKVTDAQVWNINADEPVAFEYSRRNYNIVDFYDDSPFRASDHDPVKVGFSLGEAAATPDEEPDTDPDSKPGTNKGSSSSNGSSSGSSTGSIIALILAVAVPGIAMLLGGSLKFLTPQLIDALPPQVRDFLKL</sequence>
<dbReference type="InterPro" id="IPR005135">
    <property type="entry name" value="Endo/exonuclease/phosphatase"/>
</dbReference>
<dbReference type="SUPFAM" id="SSF56219">
    <property type="entry name" value="DNase I-like"/>
    <property type="match status" value="1"/>
</dbReference>
<comment type="caution">
    <text evidence="4">The sequence shown here is derived from an EMBL/GenBank/DDBJ whole genome shotgun (WGS) entry which is preliminary data.</text>
</comment>
<dbReference type="Proteomes" id="UP000218690">
    <property type="component" value="Unassembled WGS sequence"/>
</dbReference>
<gene>
    <name evidence="4" type="ORF">COM45_08245</name>
</gene>
<dbReference type="SUPFAM" id="SSF74853">
    <property type="entry name" value="Lamin A/C globular tail domain"/>
    <property type="match status" value="1"/>
</dbReference>
<feature type="transmembrane region" description="Helical" evidence="2">
    <location>
        <begin position="897"/>
        <end position="916"/>
    </location>
</feature>
<name>A0A2A4AJ81_9CORY</name>
<evidence type="ECO:0000313" key="5">
    <source>
        <dbReference type="Proteomes" id="UP000218690"/>
    </source>
</evidence>